<gene>
    <name evidence="4" type="ORF">MCM1_2496</name>
</gene>
<feature type="repeat" description="TPR" evidence="3">
    <location>
        <begin position="604"/>
        <end position="637"/>
    </location>
</feature>
<feature type="repeat" description="TPR" evidence="3">
    <location>
        <begin position="730"/>
        <end position="763"/>
    </location>
</feature>
<evidence type="ECO:0000313" key="5">
    <source>
        <dbReference type="Proteomes" id="UP000035331"/>
    </source>
</evidence>
<keyword evidence="2 3" id="KW-0802">TPR repeat</keyword>
<dbReference type="AlphaFoldDB" id="A0A0G3CBX8"/>
<dbReference type="PROSITE" id="PS50005">
    <property type="entry name" value="TPR"/>
    <property type="match status" value="6"/>
</dbReference>
<dbReference type="PANTHER" id="PTHR45641:SF19">
    <property type="entry name" value="NEPHROCYSTIN-3"/>
    <property type="match status" value="1"/>
</dbReference>
<dbReference type="Gene3D" id="1.25.40.10">
    <property type="entry name" value="Tetratricopeptide repeat domain"/>
    <property type="match status" value="2"/>
</dbReference>
<organism evidence="4 5">
    <name type="scientific">Methanosarcina barkeri CM1</name>
    <dbReference type="NCBI Taxonomy" id="796385"/>
    <lineage>
        <taxon>Archaea</taxon>
        <taxon>Methanobacteriati</taxon>
        <taxon>Methanobacteriota</taxon>
        <taxon>Stenosarchaea group</taxon>
        <taxon>Methanomicrobia</taxon>
        <taxon>Methanosarcinales</taxon>
        <taxon>Methanosarcinaceae</taxon>
        <taxon>Methanosarcina</taxon>
    </lineage>
</organism>
<evidence type="ECO:0000256" key="3">
    <source>
        <dbReference type="PROSITE-ProRule" id="PRU00339"/>
    </source>
</evidence>
<sequence length="788" mass="92677">MVIAPKNYFKQHSFVDRENYIRTFKENVYNIGQKELSILVYYGVAGIGKTSLRKEFPKYLEKHNREYRYRKTIWASIDLRLKKHREKNTFLVTLKNDLQKKYKIHFPAFEIAHAIYWKKANPEIPLRKADYLFFEGDNAFDDYFGVVDKIPYFSIVPATARLLKNLPDYFRKWWVNGEEELLQLSEKEPLEIEETLPYFWAQDLNNYLEHASKSAVLFIDTYEALWENHRSDGHSRDEWIREELIPRLPRKVLWVICGKEALKWKEIDCEWNEYLTQYRVEGLLENYCIKYLETRGITDKEIQEAIFKGSKGVPYYLELSVYIYEKIIGTRRPEPEDFGGNHQKIADRFFEFLSPEEKNALNVLSFPHFWDYDLFEYLVKEFNTGYPTNNYEDLCNFSFISKAENNKYQMHQLMQESLQKTQKKKKPDSVKRIHKAISEYYTSKLVDIDIKAITPEHELALTEAFYHAKEALEAEELCEWFISVSDPFDRAAFWQLITPMYEEMLQILEAKLEPEHPDIATILNDLALLYKSMGEYEKILPLYQRALNIYEQVLEPEHPFVATIQNNLAGFYKSIGKYEKALLHYKKSLDIRENVLDPLHPDVAITLNNLAELYRQMGEYEKALPLYQRALDIREKVLGPQHPSVATTLNNLALLYKSMGDCEKALPLYQRALDIRETVLGPEHPSVATTLNNLAALYENIGDYEKALPLYQKALDIRETVLGPEHPSVAATLNNLAGLYYHTARYEEALHLLERSLKILERKLGSSHPNFKTTEQNIQALKIKMEEK</sequence>
<dbReference type="EMBL" id="CP008746">
    <property type="protein sequence ID" value="AKJ39511.1"/>
    <property type="molecule type" value="Genomic_DNA"/>
</dbReference>
<reference evidence="5" key="1">
    <citation type="submission" date="2014-06" db="EMBL/GenBank/DDBJ databases">
        <title>The complete genome sequence of Methanosarcina barkeri CM1.</title>
        <authorList>
            <consortium name="Pastoral Greenhouse Gas Research Consortium"/>
            <person name="Lambie S.C."/>
            <person name="Leahy S.C."/>
            <person name="Kelly W.J."/>
            <person name="Li D."/>
            <person name="Reilly K."/>
            <person name="Attwood G.T."/>
            <person name="Altermann E."/>
        </authorList>
    </citation>
    <scope>NUCLEOTIDE SEQUENCE [LARGE SCALE GENOMIC DNA]</scope>
    <source>
        <strain evidence="5">CM1</strain>
    </source>
</reference>
<dbReference type="InterPro" id="IPR027417">
    <property type="entry name" value="P-loop_NTPase"/>
</dbReference>
<reference evidence="4 5" key="2">
    <citation type="journal article" date="2015" name="Stand. Genomic Sci.">
        <title>The complete genome sequence of the rumen methanogen Methanosarcina barkeri CM1.</title>
        <authorList>
            <person name="Lambie S.C."/>
            <person name="Kelly W.J."/>
            <person name="Leahy S.C."/>
            <person name="Li D."/>
            <person name="Reilly K."/>
            <person name="McAllister T.A."/>
            <person name="Valle E.R."/>
            <person name="Attwood G.T."/>
            <person name="Altermann E."/>
        </authorList>
    </citation>
    <scope>NUCLEOTIDE SEQUENCE [LARGE SCALE GENOMIC DNA]</scope>
    <source>
        <strain evidence="4 5">CM1</strain>
    </source>
</reference>
<dbReference type="PROSITE" id="PS50293">
    <property type="entry name" value="TPR_REGION"/>
    <property type="match status" value="2"/>
</dbReference>
<dbReference type="Proteomes" id="UP000035331">
    <property type="component" value="Chromosome"/>
</dbReference>
<dbReference type="InterPro" id="IPR019734">
    <property type="entry name" value="TPR_rpt"/>
</dbReference>
<dbReference type="PRINTS" id="PR00381">
    <property type="entry name" value="KINESINLIGHT"/>
</dbReference>
<protein>
    <submittedName>
        <fullName evidence="4">TPR repeat-containing protein</fullName>
    </submittedName>
</protein>
<dbReference type="PANTHER" id="PTHR45641">
    <property type="entry name" value="TETRATRICOPEPTIDE REPEAT PROTEIN (AFU_ORTHOLOGUE AFUA_6G03870)"/>
    <property type="match status" value="1"/>
</dbReference>
<feature type="repeat" description="TPR" evidence="3">
    <location>
        <begin position="562"/>
        <end position="595"/>
    </location>
</feature>
<dbReference type="RefSeq" id="WP_053010674.1">
    <property type="nucleotide sequence ID" value="NZ_CP008746.1"/>
</dbReference>
<evidence type="ECO:0000256" key="2">
    <source>
        <dbReference type="ARBA" id="ARBA00022803"/>
    </source>
</evidence>
<dbReference type="PATRIC" id="fig|796385.3.peg.3072"/>
<feature type="repeat" description="TPR" evidence="3">
    <location>
        <begin position="688"/>
        <end position="721"/>
    </location>
</feature>
<evidence type="ECO:0000313" key="4">
    <source>
        <dbReference type="EMBL" id="AKJ39511.1"/>
    </source>
</evidence>
<keyword evidence="1" id="KW-0677">Repeat</keyword>
<dbReference type="SUPFAM" id="SSF52540">
    <property type="entry name" value="P-loop containing nucleoside triphosphate hydrolases"/>
    <property type="match status" value="1"/>
</dbReference>
<feature type="repeat" description="TPR" evidence="3">
    <location>
        <begin position="520"/>
        <end position="553"/>
    </location>
</feature>
<dbReference type="Gene3D" id="3.40.50.300">
    <property type="entry name" value="P-loop containing nucleotide triphosphate hydrolases"/>
    <property type="match status" value="1"/>
</dbReference>
<accession>A0A0G3CBX8</accession>
<dbReference type="SUPFAM" id="SSF48452">
    <property type="entry name" value="TPR-like"/>
    <property type="match status" value="2"/>
</dbReference>
<proteinExistence type="predicted"/>
<evidence type="ECO:0000256" key="1">
    <source>
        <dbReference type="ARBA" id="ARBA00022737"/>
    </source>
</evidence>
<dbReference type="GeneID" id="25455694"/>
<dbReference type="Pfam" id="PF13424">
    <property type="entry name" value="TPR_12"/>
    <property type="match status" value="3"/>
</dbReference>
<dbReference type="SMART" id="SM00028">
    <property type="entry name" value="TPR"/>
    <property type="match status" value="6"/>
</dbReference>
<name>A0A0G3CBX8_METBA</name>
<feature type="repeat" description="TPR" evidence="3">
    <location>
        <begin position="646"/>
        <end position="679"/>
    </location>
</feature>
<dbReference type="InterPro" id="IPR011990">
    <property type="entry name" value="TPR-like_helical_dom_sf"/>
</dbReference>